<dbReference type="PANTHER" id="PTHR46647">
    <property type="entry name" value="RAB9 EFFECTOR PROTEIN WITH KELCH MOTIFS"/>
    <property type="match status" value="1"/>
</dbReference>
<keyword evidence="3" id="KW-0812">Transmembrane</keyword>
<gene>
    <name evidence="4" type="ORF">C2G38_2027991</name>
</gene>
<keyword evidence="3" id="KW-1133">Transmembrane helix</keyword>
<proteinExistence type="predicted"/>
<dbReference type="AlphaFoldDB" id="A0A397W2Y7"/>
<dbReference type="InterPro" id="IPR015915">
    <property type="entry name" value="Kelch-typ_b-propeller"/>
</dbReference>
<dbReference type="Pfam" id="PF24681">
    <property type="entry name" value="Kelch_KLHDC2_KLHL20_DRC7"/>
    <property type="match status" value="1"/>
</dbReference>
<keyword evidence="3" id="KW-0472">Membrane</keyword>
<evidence type="ECO:0000256" key="1">
    <source>
        <dbReference type="ARBA" id="ARBA00022441"/>
    </source>
</evidence>
<keyword evidence="2" id="KW-0677">Repeat</keyword>
<organism evidence="4 5">
    <name type="scientific">Gigaspora rosea</name>
    <dbReference type="NCBI Taxonomy" id="44941"/>
    <lineage>
        <taxon>Eukaryota</taxon>
        <taxon>Fungi</taxon>
        <taxon>Fungi incertae sedis</taxon>
        <taxon>Mucoromycota</taxon>
        <taxon>Glomeromycotina</taxon>
        <taxon>Glomeromycetes</taxon>
        <taxon>Diversisporales</taxon>
        <taxon>Gigasporaceae</taxon>
        <taxon>Gigaspora</taxon>
    </lineage>
</organism>
<keyword evidence="5" id="KW-1185">Reference proteome</keyword>
<dbReference type="OrthoDB" id="47172at2759"/>
<evidence type="ECO:0000256" key="3">
    <source>
        <dbReference type="SAM" id="Phobius"/>
    </source>
</evidence>
<evidence type="ECO:0008006" key="6">
    <source>
        <dbReference type="Google" id="ProtNLM"/>
    </source>
</evidence>
<name>A0A397W2Y7_9GLOM</name>
<reference evidence="4 5" key="1">
    <citation type="submission" date="2018-06" db="EMBL/GenBank/DDBJ databases">
        <title>Comparative genomics reveals the genomic features of Rhizophagus irregularis, R. cerebriforme, R. diaphanum and Gigaspora rosea, and their symbiotic lifestyle signature.</title>
        <authorList>
            <person name="Morin E."/>
            <person name="San Clemente H."/>
            <person name="Chen E.C.H."/>
            <person name="De La Providencia I."/>
            <person name="Hainaut M."/>
            <person name="Kuo A."/>
            <person name="Kohler A."/>
            <person name="Murat C."/>
            <person name="Tang N."/>
            <person name="Roy S."/>
            <person name="Loubradou J."/>
            <person name="Henrissat B."/>
            <person name="Grigoriev I.V."/>
            <person name="Corradi N."/>
            <person name="Roux C."/>
            <person name="Martin F.M."/>
        </authorList>
    </citation>
    <scope>NUCLEOTIDE SEQUENCE [LARGE SCALE GENOMIC DNA]</scope>
    <source>
        <strain evidence="4 5">DAOM 194757</strain>
    </source>
</reference>
<dbReference type="PANTHER" id="PTHR46647:SF1">
    <property type="entry name" value="RAB9 EFFECTOR PROTEIN WITH KELCH MOTIFS"/>
    <property type="match status" value="1"/>
</dbReference>
<protein>
    <recommendedName>
        <fullName evidence="6">Galactose oxidase</fullName>
    </recommendedName>
</protein>
<feature type="transmembrane region" description="Helical" evidence="3">
    <location>
        <begin position="6"/>
        <end position="23"/>
    </location>
</feature>
<dbReference type="Gene3D" id="2.120.10.80">
    <property type="entry name" value="Kelch-type beta propeller"/>
    <property type="match status" value="1"/>
</dbReference>
<sequence>MQLFNFYIFTFLLNFTFTFAAFIPNGRAWHSSVLIDNKLYFSGGNKDSLWSIITNEFFYLDVSKPFTTTDNGLMQWVDLTYTGSPLKYAATACIGGKNNDMIFIFGGHSHSSGDFYANQSFVNQFDTNKQQWINIASVGNVPTKKFQFSCANFDNGLTAIFSGAFNETFVINDLWIFNTLTLTWSLSNATNEPLPMFGYCAVTLLDGNILYIGGMSYINSTTVPYVSMNYVSFIF</sequence>
<dbReference type="InterPro" id="IPR011043">
    <property type="entry name" value="Gal_Oxase/kelch_b-propeller"/>
</dbReference>
<dbReference type="Proteomes" id="UP000266673">
    <property type="component" value="Unassembled WGS sequence"/>
</dbReference>
<accession>A0A397W2Y7</accession>
<dbReference type="InterPro" id="IPR052124">
    <property type="entry name" value="Rab9_kelch_effector"/>
</dbReference>
<dbReference type="SUPFAM" id="SSF50965">
    <property type="entry name" value="Galactose oxidase, central domain"/>
    <property type="match status" value="1"/>
</dbReference>
<evidence type="ECO:0000313" key="5">
    <source>
        <dbReference type="Proteomes" id="UP000266673"/>
    </source>
</evidence>
<comment type="caution">
    <text evidence="4">The sequence shown here is derived from an EMBL/GenBank/DDBJ whole genome shotgun (WGS) entry which is preliminary data.</text>
</comment>
<evidence type="ECO:0000256" key="2">
    <source>
        <dbReference type="ARBA" id="ARBA00022737"/>
    </source>
</evidence>
<evidence type="ECO:0000313" key="4">
    <source>
        <dbReference type="EMBL" id="RIB29125.1"/>
    </source>
</evidence>
<dbReference type="EMBL" id="QKWP01000046">
    <property type="protein sequence ID" value="RIB29125.1"/>
    <property type="molecule type" value="Genomic_DNA"/>
</dbReference>
<keyword evidence="1" id="KW-0880">Kelch repeat</keyword>